<dbReference type="GO" id="GO:0032259">
    <property type="term" value="P:methylation"/>
    <property type="evidence" value="ECO:0007669"/>
    <property type="project" value="UniProtKB-KW"/>
</dbReference>
<accession>A0A3M6R6W1</accession>
<dbReference type="InterPro" id="IPR029063">
    <property type="entry name" value="SAM-dependent_MTases_sf"/>
</dbReference>
<protein>
    <submittedName>
        <fullName evidence="4">Class I SAM-dependent methyltransferase</fullName>
    </submittedName>
</protein>
<dbReference type="InterPro" id="IPR038375">
    <property type="entry name" value="NDUFAF7_sf"/>
</dbReference>
<dbReference type="PANTHER" id="PTHR12049:SF7">
    <property type="entry name" value="PROTEIN ARGININE METHYLTRANSFERASE NDUFAF7, MITOCHONDRIAL"/>
    <property type="match status" value="1"/>
</dbReference>
<sequence>MQNHTNSGSGAHRTPSHTIGPIGHASDGASVDLSQQPTAHPRPPNALLARIHQAIASAGGWLPFDAFMQMALYEPGLGYYSHSRPKIGRMPADGSASGRQPGSDFVTAPEISPLFGQCIAAQIAQTLSHTGVDTVYEFGAGNGTLARDILRQIGGQVARYCIVDVSGALRARQAETLAEFGDQVQWLSELPPAIHGVLLGNEVLDAMPVKLLARHANGCWSERGVSLDDSQTLSWQDRPTALRPPCDPWQDDEADSATAPPLDAAGGDAAQALTYLTEIHPWAEAFIRTTSERLRQGAALWIDYGFGEAEYYHPQRRTGTLVCHHQHRMDDQPLQHAGEKDITSHVDFTAVAVAAQHAGLEVLGYTTQAHFLINCGIQRLLEQATLPERIMAAKLLHEHEMGELFKVIMLGPGPFWEPLGFHNGDRTHTL</sequence>
<evidence type="ECO:0000313" key="5">
    <source>
        <dbReference type="Proteomes" id="UP000281171"/>
    </source>
</evidence>
<keyword evidence="1 4" id="KW-0489">Methyltransferase</keyword>
<dbReference type="RefSeq" id="WP_122247593.1">
    <property type="nucleotide sequence ID" value="NZ_RDQK01000005.1"/>
</dbReference>
<dbReference type="EMBL" id="RDQK01000005">
    <property type="protein sequence ID" value="RMX11086.1"/>
    <property type="molecule type" value="Genomic_DNA"/>
</dbReference>
<dbReference type="SUPFAM" id="SSF53335">
    <property type="entry name" value="S-adenosyl-L-methionine-dependent methyltransferases"/>
    <property type="match status" value="1"/>
</dbReference>
<dbReference type="GO" id="GO:0035243">
    <property type="term" value="F:protein-arginine omega-N symmetric methyltransferase activity"/>
    <property type="evidence" value="ECO:0007669"/>
    <property type="project" value="TreeGrafter"/>
</dbReference>
<keyword evidence="2 4" id="KW-0808">Transferase</keyword>
<reference evidence="4 5" key="1">
    <citation type="submission" date="2018-10" db="EMBL/GenBank/DDBJ databases">
        <title>Comamonadaceae CDC group NO-1 genome sequencing and assembly.</title>
        <authorList>
            <person name="Bernier A.-M."/>
            <person name="Bernard K."/>
        </authorList>
    </citation>
    <scope>NUCLEOTIDE SEQUENCE [LARGE SCALE GENOMIC DNA]</scope>
    <source>
        <strain evidence="4 5">NML180581</strain>
    </source>
</reference>
<dbReference type="Gene3D" id="3.40.50.12710">
    <property type="match status" value="1"/>
</dbReference>
<proteinExistence type="predicted"/>
<evidence type="ECO:0000256" key="3">
    <source>
        <dbReference type="SAM" id="MobiDB-lite"/>
    </source>
</evidence>
<dbReference type="Proteomes" id="UP000281171">
    <property type="component" value="Unassembled WGS sequence"/>
</dbReference>
<comment type="caution">
    <text evidence="4">The sequence shown here is derived from an EMBL/GenBank/DDBJ whole genome shotgun (WGS) entry which is preliminary data.</text>
</comment>
<evidence type="ECO:0000313" key="4">
    <source>
        <dbReference type="EMBL" id="RMX11086.1"/>
    </source>
</evidence>
<dbReference type="Pfam" id="PF02636">
    <property type="entry name" value="Methyltransf_28"/>
    <property type="match status" value="1"/>
</dbReference>
<gene>
    <name evidence="4" type="ORF">EBQ24_02685</name>
</gene>
<feature type="region of interest" description="Disordered" evidence="3">
    <location>
        <begin position="1"/>
        <end position="44"/>
    </location>
</feature>
<dbReference type="InterPro" id="IPR003788">
    <property type="entry name" value="NDUFAF7"/>
</dbReference>
<evidence type="ECO:0000256" key="1">
    <source>
        <dbReference type="ARBA" id="ARBA00022603"/>
    </source>
</evidence>
<dbReference type="AlphaFoldDB" id="A0A3M6R6W1"/>
<organism evidence="4 5">
    <name type="scientific">Allofranklinella schreckenbergeri</name>
    <dbReference type="NCBI Taxonomy" id="1076744"/>
    <lineage>
        <taxon>Bacteria</taxon>
        <taxon>Pseudomonadati</taxon>
        <taxon>Pseudomonadota</taxon>
        <taxon>Betaproteobacteria</taxon>
        <taxon>Burkholderiales</taxon>
        <taxon>Comamonadaceae</taxon>
        <taxon>Allofranklinella</taxon>
    </lineage>
</organism>
<name>A0A3M6R6W1_9BURK</name>
<dbReference type="PANTHER" id="PTHR12049">
    <property type="entry name" value="PROTEIN ARGININE METHYLTRANSFERASE NDUFAF7, MITOCHONDRIAL"/>
    <property type="match status" value="1"/>
</dbReference>
<evidence type="ECO:0000256" key="2">
    <source>
        <dbReference type="ARBA" id="ARBA00022679"/>
    </source>
</evidence>
<feature type="region of interest" description="Disordered" evidence="3">
    <location>
        <begin position="237"/>
        <end position="264"/>
    </location>
</feature>